<proteinExistence type="predicted"/>
<evidence type="ECO:0000256" key="1">
    <source>
        <dbReference type="SAM" id="MobiDB-lite"/>
    </source>
</evidence>
<dbReference type="Proteomes" id="UP000235392">
    <property type="component" value="Unassembled WGS sequence"/>
</dbReference>
<name>A0A2N5TQA8_9BASI</name>
<feature type="region of interest" description="Disordered" evidence="1">
    <location>
        <begin position="1"/>
        <end position="141"/>
    </location>
</feature>
<feature type="compositionally biased region" description="Polar residues" evidence="1">
    <location>
        <begin position="78"/>
        <end position="126"/>
    </location>
</feature>
<sequence>MVLGSRAIRVNIGNADLSSSPPPTAGAGRRGTHRDTRNGQNGGSTRNHRAASRNSGGPMGNQGVRRRGNEEIVAPSMVQPSNGMAANIPTTRQEAGSLDNITINHQEGGSARNGNSQRNSHQQQEDTGAPQPPWSPLIRPVLHSLEPVDEVYIEEL</sequence>
<organism evidence="2 3">
    <name type="scientific">Puccinia coronata f. sp. avenae</name>
    <dbReference type="NCBI Taxonomy" id="200324"/>
    <lineage>
        <taxon>Eukaryota</taxon>
        <taxon>Fungi</taxon>
        <taxon>Dikarya</taxon>
        <taxon>Basidiomycota</taxon>
        <taxon>Pucciniomycotina</taxon>
        <taxon>Pucciniomycetes</taxon>
        <taxon>Pucciniales</taxon>
        <taxon>Pucciniaceae</taxon>
        <taxon>Puccinia</taxon>
    </lineage>
</organism>
<evidence type="ECO:0000313" key="2">
    <source>
        <dbReference type="EMBL" id="PLW27662.1"/>
    </source>
</evidence>
<evidence type="ECO:0000313" key="3">
    <source>
        <dbReference type="Proteomes" id="UP000235392"/>
    </source>
</evidence>
<dbReference type="EMBL" id="PGCI01000397">
    <property type="protein sequence ID" value="PLW27662.1"/>
    <property type="molecule type" value="Genomic_DNA"/>
</dbReference>
<comment type="caution">
    <text evidence="2">The sequence shown here is derived from an EMBL/GenBank/DDBJ whole genome shotgun (WGS) entry which is preliminary data.</text>
</comment>
<reference evidence="2 3" key="1">
    <citation type="submission" date="2017-11" db="EMBL/GenBank/DDBJ databases">
        <title>De novo assembly and phasing of dikaryotic genomes from two isolates of Puccinia coronata f. sp. avenae, the causal agent of oat crown rust.</title>
        <authorList>
            <person name="Miller M.E."/>
            <person name="Zhang Y."/>
            <person name="Omidvar V."/>
            <person name="Sperschneider J."/>
            <person name="Schwessinger B."/>
            <person name="Raley C."/>
            <person name="Palmer J.M."/>
            <person name="Garnica D."/>
            <person name="Upadhyaya N."/>
            <person name="Rathjen J."/>
            <person name="Taylor J.M."/>
            <person name="Park R.F."/>
            <person name="Dodds P.N."/>
            <person name="Hirsch C.D."/>
            <person name="Kianian S.F."/>
            <person name="Figueroa M."/>
        </authorList>
    </citation>
    <scope>NUCLEOTIDE SEQUENCE [LARGE SCALE GENOMIC DNA]</scope>
    <source>
        <strain evidence="2">12SD80</strain>
    </source>
</reference>
<protein>
    <submittedName>
        <fullName evidence="2">Uncharacterized protein</fullName>
    </submittedName>
</protein>
<dbReference type="AlphaFoldDB" id="A0A2N5TQA8"/>
<accession>A0A2N5TQA8</accession>
<gene>
    <name evidence="2" type="ORF">PCASD_19154</name>
</gene>